<dbReference type="Proteomes" id="UP000233387">
    <property type="component" value="Unassembled WGS sequence"/>
</dbReference>
<keyword evidence="1" id="KW-0472">Membrane</keyword>
<protein>
    <submittedName>
        <fullName evidence="2">Uncharacterized protein</fullName>
    </submittedName>
</protein>
<keyword evidence="3" id="KW-1185">Reference proteome</keyword>
<evidence type="ECO:0000313" key="3">
    <source>
        <dbReference type="Proteomes" id="UP000233387"/>
    </source>
</evidence>
<comment type="caution">
    <text evidence="2">The sequence shown here is derived from an EMBL/GenBank/DDBJ whole genome shotgun (WGS) entry which is preliminary data.</text>
</comment>
<organism evidence="2 3">
    <name type="scientific">Raineya orbicola</name>
    <dbReference type="NCBI Taxonomy" id="2016530"/>
    <lineage>
        <taxon>Bacteria</taxon>
        <taxon>Pseudomonadati</taxon>
        <taxon>Bacteroidota</taxon>
        <taxon>Cytophagia</taxon>
        <taxon>Cytophagales</taxon>
        <taxon>Raineyaceae</taxon>
        <taxon>Raineya</taxon>
    </lineage>
</organism>
<evidence type="ECO:0000313" key="2">
    <source>
        <dbReference type="EMBL" id="PKQ66422.1"/>
    </source>
</evidence>
<evidence type="ECO:0000256" key="1">
    <source>
        <dbReference type="SAM" id="Phobius"/>
    </source>
</evidence>
<reference evidence="2 3" key="1">
    <citation type="submission" date="2017-06" db="EMBL/GenBank/DDBJ databases">
        <title>Raineya orbicola gen. nov., sp. nov. a slightly thermophilic bacterium of the phylum Bacteroidetes and the description of Raineyaceae fam. nov.</title>
        <authorList>
            <person name="Albuquerque L."/>
            <person name="Polonia A.R.M."/>
            <person name="Barroso C."/>
            <person name="Froufe H.J.C."/>
            <person name="Lage O."/>
            <person name="Lobo-Da-Cunha A."/>
            <person name="Egas C."/>
            <person name="Da Costa M.S."/>
        </authorList>
    </citation>
    <scope>NUCLEOTIDE SEQUENCE [LARGE SCALE GENOMIC DNA]</scope>
    <source>
        <strain evidence="2 3">SPSPC-11</strain>
    </source>
</reference>
<accession>A0A2N3I7X5</accession>
<sequence length="106" mass="12166">MFGTLFRLSAYLLPFAIGIFAGYFAKEQFFTKPCPACVCPECPPSNITYLVINNEKLKVKGNGSLDLTNILKDNQIKQENKELNEKDTLKQKPERKVFFKRIFGKK</sequence>
<dbReference type="RefSeq" id="WP_101359636.1">
    <property type="nucleotide sequence ID" value="NZ_NKXO01000048.1"/>
</dbReference>
<keyword evidence="1" id="KW-0812">Transmembrane</keyword>
<name>A0A2N3I7X5_9BACT</name>
<dbReference type="AlphaFoldDB" id="A0A2N3I7X5"/>
<proteinExistence type="predicted"/>
<gene>
    <name evidence="2" type="ORF">Rain11_2373</name>
</gene>
<feature type="transmembrane region" description="Helical" evidence="1">
    <location>
        <begin position="6"/>
        <end position="25"/>
    </location>
</feature>
<keyword evidence="1" id="KW-1133">Transmembrane helix</keyword>
<dbReference type="EMBL" id="NKXO01000048">
    <property type="protein sequence ID" value="PKQ66422.1"/>
    <property type="molecule type" value="Genomic_DNA"/>
</dbReference>